<feature type="domain" description="Tyrosine-protein kinase ephrin type A/B receptor-like" evidence="3">
    <location>
        <begin position="134"/>
        <end position="177"/>
    </location>
</feature>
<feature type="chain" id="PRO_5034869184" description="Tyrosine-protein kinase ephrin type A/B receptor-like domain-containing protein" evidence="2">
    <location>
        <begin position="24"/>
        <end position="339"/>
    </location>
</feature>
<proteinExistence type="predicted"/>
<evidence type="ECO:0000256" key="1">
    <source>
        <dbReference type="SAM" id="MobiDB-lite"/>
    </source>
</evidence>
<dbReference type="InterPro" id="IPR048661">
    <property type="entry name" value="CPL1-like"/>
</dbReference>
<dbReference type="InterPro" id="IPR011641">
    <property type="entry name" value="Tyr-kin_ephrin_A/B_rcpt-like"/>
</dbReference>
<feature type="domain" description="Protein CPL1-like" evidence="4">
    <location>
        <begin position="260"/>
        <end position="325"/>
    </location>
</feature>
<comment type="caution">
    <text evidence="5">The sequence shown here is derived from an EMBL/GenBank/DDBJ whole genome shotgun (WGS) entry which is preliminary data.</text>
</comment>
<dbReference type="Gene3D" id="2.10.50.10">
    <property type="entry name" value="Tumor Necrosis Factor Receptor, subunit A, domain 2"/>
    <property type="match status" value="2"/>
</dbReference>
<evidence type="ECO:0000259" key="3">
    <source>
        <dbReference type="Pfam" id="PF07699"/>
    </source>
</evidence>
<evidence type="ECO:0000256" key="2">
    <source>
        <dbReference type="SAM" id="SignalP"/>
    </source>
</evidence>
<dbReference type="SUPFAM" id="SSF57184">
    <property type="entry name" value="Growth factor receptor domain"/>
    <property type="match status" value="1"/>
</dbReference>
<keyword evidence="6" id="KW-1185">Reference proteome</keyword>
<evidence type="ECO:0000313" key="5">
    <source>
        <dbReference type="EMBL" id="KAF6750773.1"/>
    </source>
</evidence>
<dbReference type="AlphaFoldDB" id="A0A8H6HRX9"/>
<accession>A0A8H6HRX9</accession>
<name>A0A8H6HRX9_9AGAR</name>
<dbReference type="EMBL" id="JACGCI010000054">
    <property type="protein sequence ID" value="KAF6750773.1"/>
    <property type="molecule type" value="Genomic_DNA"/>
</dbReference>
<organism evidence="5 6">
    <name type="scientific">Ephemerocybe angulata</name>
    <dbReference type="NCBI Taxonomy" id="980116"/>
    <lineage>
        <taxon>Eukaryota</taxon>
        <taxon>Fungi</taxon>
        <taxon>Dikarya</taxon>
        <taxon>Basidiomycota</taxon>
        <taxon>Agaricomycotina</taxon>
        <taxon>Agaricomycetes</taxon>
        <taxon>Agaricomycetidae</taxon>
        <taxon>Agaricales</taxon>
        <taxon>Agaricineae</taxon>
        <taxon>Psathyrellaceae</taxon>
        <taxon>Ephemerocybe</taxon>
    </lineage>
</organism>
<feature type="signal peptide" evidence="2">
    <location>
        <begin position="1"/>
        <end position="23"/>
    </location>
</feature>
<dbReference type="OrthoDB" id="439917at2759"/>
<dbReference type="Pfam" id="PF21671">
    <property type="entry name" value="CPL1-like"/>
    <property type="match status" value="1"/>
</dbReference>
<dbReference type="Pfam" id="PF07699">
    <property type="entry name" value="Ephrin_rec_like"/>
    <property type="match status" value="2"/>
</dbReference>
<dbReference type="InterPro" id="IPR009030">
    <property type="entry name" value="Growth_fac_rcpt_cys_sf"/>
</dbReference>
<gene>
    <name evidence="5" type="ORF">DFP72DRAFT_817212</name>
</gene>
<feature type="domain" description="Tyrosine-protein kinase ephrin type A/B receptor-like" evidence="3">
    <location>
        <begin position="49"/>
        <end position="94"/>
    </location>
</feature>
<reference evidence="5 6" key="1">
    <citation type="submission" date="2020-07" db="EMBL/GenBank/DDBJ databases">
        <title>Comparative genomics of pyrophilous fungi reveals a link between fire events and developmental genes.</title>
        <authorList>
            <consortium name="DOE Joint Genome Institute"/>
            <person name="Steindorff A.S."/>
            <person name="Carver A."/>
            <person name="Calhoun S."/>
            <person name="Stillman K."/>
            <person name="Liu H."/>
            <person name="Lipzen A."/>
            <person name="Pangilinan J."/>
            <person name="Labutti K."/>
            <person name="Bruns T.D."/>
            <person name="Grigoriev I.V."/>
        </authorList>
    </citation>
    <scope>NUCLEOTIDE SEQUENCE [LARGE SCALE GENOMIC DNA]</scope>
    <source>
        <strain evidence="5 6">CBS 144469</strain>
    </source>
</reference>
<evidence type="ECO:0008006" key="7">
    <source>
        <dbReference type="Google" id="ProtNLM"/>
    </source>
</evidence>
<evidence type="ECO:0000259" key="4">
    <source>
        <dbReference type="Pfam" id="PF21671"/>
    </source>
</evidence>
<keyword evidence="2" id="KW-0732">Signal</keyword>
<dbReference type="PANTHER" id="PTHR46967">
    <property type="entry name" value="INSULIN-LIKE GROWTH FACTOR BINDING PROTEIN,N-TERMINAL"/>
    <property type="match status" value="1"/>
</dbReference>
<dbReference type="Proteomes" id="UP000521943">
    <property type="component" value="Unassembled WGS sequence"/>
</dbReference>
<dbReference type="SMART" id="SM01411">
    <property type="entry name" value="Ephrin_rec_like"/>
    <property type="match status" value="3"/>
</dbReference>
<protein>
    <recommendedName>
        <fullName evidence="7">Tyrosine-protein kinase ephrin type A/B receptor-like domain-containing protein</fullName>
    </recommendedName>
</protein>
<evidence type="ECO:0000313" key="6">
    <source>
        <dbReference type="Proteomes" id="UP000521943"/>
    </source>
</evidence>
<dbReference type="PANTHER" id="PTHR46967:SF1">
    <property type="entry name" value="KERATIN-ASSOCIATED PROTEIN 16-1-LIKE"/>
    <property type="match status" value="1"/>
</dbReference>
<feature type="region of interest" description="Disordered" evidence="1">
    <location>
        <begin position="207"/>
        <end position="238"/>
    </location>
</feature>
<sequence>MPWFSSIGTILLVLSTCVPAALSNKQKIDRGVDSILFSGGGSKSPCKPGTFGAGSGVEPCTSCPAGAYQPGQGRTSCIAASAGYYVPTSGQTSQTICPAGTYTSTTGSKKCLSCPAGYKCPNAGTSTPQICAAGTYSATGSKACTACAVGYFQAIAGTAGCCACPAGWYTSTTGSISCTQCPAMSPYCSPGATSRSLCSTRPGSHAPSKTCGQSSSGDCPASPPISSSSPGKRNVMPKPRCKNNEKACPVYSGLLLTRYVCMDVMSNLEACGDCRSFTDGWAHLGGGHDCSIVPFANEVSCNAGKCDVGSCQPGYIVSADRSSCVEGTNHLNSNFPLIL</sequence>